<dbReference type="InterPro" id="IPR003594">
    <property type="entry name" value="HATPase_dom"/>
</dbReference>
<feature type="domain" description="Histidine kinase" evidence="5">
    <location>
        <begin position="391"/>
        <end position="610"/>
    </location>
</feature>
<dbReference type="PROSITE" id="PS50113">
    <property type="entry name" value="PAC"/>
    <property type="match status" value="2"/>
</dbReference>
<evidence type="ECO:0000256" key="1">
    <source>
        <dbReference type="ARBA" id="ARBA00000085"/>
    </source>
</evidence>
<dbReference type="InterPro" id="IPR036890">
    <property type="entry name" value="HATPase_C_sf"/>
</dbReference>
<dbReference type="NCBIfam" id="TIGR00229">
    <property type="entry name" value="sensory_box"/>
    <property type="match status" value="2"/>
</dbReference>
<dbReference type="SUPFAM" id="SSF47384">
    <property type="entry name" value="Homodimeric domain of signal transducing histidine kinase"/>
    <property type="match status" value="1"/>
</dbReference>
<keyword evidence="3 4" id="KW-0597">Phosphoprotein</keyword>
<feature type="domain" description="Response regulatory" evidence="6">
    <location>
        <begin position="634"/>
        <end position="750"/>
    </location>
</feature>
<feature type="domain" description="PAS" evidence="7">
    <location>
        <begin position="254"/>
        <end position="324"/>
    </location>
</feature>
<proteinExistence type="predicted"/>
<gene>
    <name evidence="9" type="ORF">DB32_001366</name>
</gene>
<dbReference type="AlphaFoldDB" id="A0A0F6W0E1"/>
<dbReference type="KEGG" id="samy:DB32_001366"/>
<dbReference type="SMART" id="SM00388">
    <property type="entry name" value="HisKA"/>
    <property type="match status" value="1"/>
</dbReference>
<reference evidence="9 10" key="1">
    <citation type="submission" date="2015-03" db="EMBL/GenBank/DDBJ databases">
        <title>Genome assembly of Sandaracinus amylolyticus DSM 53668.</title>
        <authorList>
            <person name="Sharma G."/>
            <person name="Subramanian S."/>
        </authorList>
    </citation>
    <scope>NUCLEOTIDE SEQUENCE [LARGE SCALE GENOMIC DNA]</scope>
    <source>
        <strain evidence="9 10">DSM 53668</strain>
    </source>
</reference>
<evidence type="ECO:0000256" key="3">
    <source>
        <dbReference type="ARBA" id="ARBA00022553"/>
    </source>
</evidence>
<dbReference type="SUPFAM" id="SSF55874">
    <property type="entry name" value="ATPase domain of HSP90 chaperone/DNA topoisomerase II/histidine kinase"/>
    <property type="match status" value="1"/>
</dbReference>
<evidence type="ECO:0000313" key="10">
    <source>
        <dbReference type="Proteomes" id="UP000034883"/>
    </source>
</evidence>
<evidence type="ECO:0000256" key="4">
    <source>
        <dbReference type="PROSITE-ProRule" id="PRU00169"/>
    </source>
</evidence>
<dbReference type="GO" id="GO:0000155">
    <property type="term" value="F:phosphorelay sensor kinase activity"/>
    <property type="evidence" value="ECO:0007669"/>
    <property type="project" value="InterPro"/>
</dbReference>
<dbReference type="InterPro" id="IPR001789">
    <property type="entry name" value="Sig_transdc_resp-reg_receiver"/>
</dbReference>
<keyword evidence="9" id="KW-0808">Transferase</keyword>
<dbReference type="Proteomes" id="UP000034883">
    <property type="component" value="Chromosome"/>
</dbReference>
<evidence type="ECO:0000259" key="5">
    <source>
        <dbReference type="PROSITE" id="PS50109"/>
    </source>
</evidence>
<evidence type="ECO:0000256" key="2">
    <source>
        <dbReference type="ARBA" id="ARBA00012438"/>
    </source>
</evidence>
<dbReference type="PROSITE" id="PS50112">
    <property type="entry name" value="PAS"/>
    <property type="match status" value="2"/>
</dbReference>
<dbReference type="Gene3D" id="3.40.50.2300">
    <property type="match status" value="1"/>
</dbReference>
<keyword evidence="9" id="KW-0418">Kinase</keyword>
<protein>
    <recommendedName>
        <fullName evidence="2">histidine kinase</fullName>
        <ecNumber evidence="2">2.7.13.3</ecNumber>
    </recommendedName>
</protein>
<dbReference type="Pfam" id="PF08448">
    <property type="entry name" value="PAS_4"/>
    <property type="match status" value="1"/>
</dbReference>
<dbReference type="PROSITE" id="PS50109">
    <property type="entry name" value="HIS_KIN"/>
    <property type="match status" value="1"/>
</dbReference>
<dbReference type="EC" id="2.7.13.3" evidence="2"/>
<dbReference type="InterPro" id="IPR001610">
    <property type="entry name" value="PAC"/>
</dbReference>
<evidence type="ECO:0000313" key="9">
    <source>
        <dbReference type="EMBL" id="AKF04217.1"/>
    </source>
</evidence>
<feature type="domain" description="PAC" evidence="8">
    <location>
        <begin position="200"/>
        <end position="253"/>
    </location>
</feature>
<dbReference type="InterPro" id="IPR035965">
    <property type="entry name" value="PAS-like_dom_sf"/>
</dbReference>
<feature type="modified residue" description="4-aspartylphosphate" evidence="4">
    <location>
        <position position="683"/>
    </location>
</feature>
<dbReference type="PRINTS" id="PR00344">
    <property type="entry name" value="BCTRLSENSOR"/>
</dbReference>
<evidence type="ECO:0000259" key="6">
    <source>
        <dbReference type="PROSITE" id="PS50110"/>
    </source>
</evidence>
<accession>A0A0F6W0E1</accession>
<dbReference type="InterPro" id="IPR000700">
    <property type="entry name" value="PAS-assoc_C"/>
</dbReference>
<dbReference type="Pfam" id="PF00072">
    <property type="entry name" value="Response_reg"/>
    <property type="match status" value="1"/>
</dbReference>
<dbReference type="Gene3D" id="3.30.450.20">
    <property type="entry name" value="PAS domain"/>
    <property type="match status" value="3"/>
</dbReference>
<dbReference type="SUPFAM" id="SSF55785">
    <property type="entry name" value="PYP-like sensor domain (PAS domain)"/>
    <property type="match status" value="3"/>
</dbReference>
<dbReference type="InterPro" id="IPR011006">
    <property type="entry name" value="CheY-like_superfamily"/>
</dbReference>
<dbReference type="Pfam" id="PF13188">
    <property type="entry name" value="PAS_8"/>
    <property type="match status" value="1"/>
</dbReference>
<organism evidence="9 10">
    <name type="scientific">Sandaracinus amylolyticus</name>
    <dbReference type="NCBI Taxonomy" id="927083"/>
    <lineage>
        <taxon>Bacteria</taxon>
        <taxon>Pseudomonadati</taxon>
        <taxon>Myxococcota</taxon>
        <taxon>Polyangia</taxon>
        <taxon>Polyangiales</taxon>
        <taxon>Sandaracinaceae</taxon>
        <taxon>Sandaracinus</taxon>
    </lineage>
</organism>
<dbReference type="PANTHER" id="PTHR43065">
    <property type="entry name" value="SENSOR HISTIDINE KINASE"/>
    <property type="match status" value="1"/>
</dbReference>
<dbReference type="SMART" id="SM00387">
    <property type="entry name" value="HATPase_c"/>
    <property type="match status" value="1"/>
</dbReference>
<dbReference type="RefSeq" id="WP_053231581.1">
    <property type="nucleotide sequence ID" value="NZ_CP011125.1"/>
</dbReference>
<dbReference type="InterPro" id="IPR005467">
    <property type="entry name" value="His_kinase_dom"/>
</dbReference>
<keyword evidence="10" id="KW-1185">Reference proteome</keyword>
<dbReference type="EMBL" id="CP011125">
    <property type="protein sequence ID" value="AKF04217.1"/>
    <property type="molecule type" value="Genomic_DNA"/>
</dbReference>
<dbReference type="Gene3D" id="1.10.287.130">
    <property type="match status" value="1"/>
</dbReference>
<dbReference type="SMART" id="SM00091">
    <property type="entry name" value="PAS"/>
    <property type="match status" value="3"/>
</dbReference>
<dbReference type="InterPro" id="IPR013656">
    <property type="entry name" value="PAS_4"/>
</dbReference>
<name>A0A0F6W0E1_9BACT</name>
<dbReference type="InterPro" id="IPR000014">
    <property type="entry name" value="PAS"/>
</dbReference>
<dbReference type="CDD" id="cd00082">
    <property type="entry name" value="HisKA"/>
    <property type="match status" value="1"/>
</dbReference>
<dbReference type="Pfam" id="PF13426">
    <property type="entry name" value="PAS_9"/>
    <property type="match status" value="1"/>
</dbReference>
<dbReference type="Gene3D" id="3.30.565.10">
    <property type="entry name" value="Histidine kinase-like ATPase, C-terminal domain"/>
    <property type="match status" value="1"/>
</dbReference>
<dbReference type="Pfam" id="PF00512">
    <property type="entry name" value="HisKA"/>
    <property type="match status" value="1"/>
</dbReference>
<dbReference type="InterPro" id="IPR004358">
    <property type="entry name" value="Sig_transdc_His_kin-like_C"/>
</dbReference>
<sequence>MTAPKVGADPLAEAQRRLLDALPERVLVCRLDGRVAWASALALTLLGRSAGELEGVALSDLVVAVARPPQGVTLLDHLLALPHGEGITAEAVHRSGTQMRIDISASRAGEGTAIVMLRPVPATDLATAVCAHDETYELVFEGAPVGIFHFDAEGVITACNDAFVRIIGSNRRILIGLRMETLPDPTMKRHMRQALSGQRAHYEGEYRSATGGKVTSVKVDFAPIFGATGRVVGGVCIAEDVTERVRAQEALRRSAESFRTLIESAPDAIAVHRGEKFLLVNPALVRLLGYETRDEVHALHVEDVLHADELDGYRHRVPLMLHARQQFPMRELRLRKKGGETITTEVATIAVEYEGGPAILAFARDVTERKALEARLAQADRMATVGTLAAGVAHEINNPLAYVMANLELMAKQLPSLSAETEQEVSFFREALAHSKEGCERVRVIVRDLRIFSRAEEDRRVPLDVNAVIESALNMAGNELRNRAEVVRELRPLPPVLGDEARLGQVVLNLLLNAAHAIPEGAPRAHTIAVATADRDECVEIRISDTGTGIPRELIGRIFEPFWTTKPVGVGTGLGLSIVHGIVRAHGGSIDVESEVGVGSTFRVLLPAARRVTAGTPRARPAPPAPDAPVRSSRILVIDDETRFGRALRASLGAHHDVQLATSGREGLGILLAGEDFDLVVCDLMMPDVSGMGIYDEIRRARPDLTERFVFMTGGAYTDQARAFFEHVTVPRLEKPFDVAEVERLLRRVQADERARRP</sequence>
<evidence type="ECO:0000259" key="7">
    <source>
        <dbReference type="PROSITE" id="PS50112"/>
    </source>
</evidence>
<dbReference type="PROSITE" id="PS50110">
    <property type="entry name" value="RESPONSE_REGULATORY"/>
    <property type="match status" value="1"/>
</dbReference>
<feature type="domain" description="PAS" evidence="7">
    <location>
        <begin position="132"/>
        <end position="176"/>
    </location>
</feature>
<dbReference type="CDD" id="cd00156">
    <property type="entry name" value="REC"/>
    <property type="match status" value="1"/>
</dbReference>
<evidence type="ECO:0000259" key="8">
    <source>
        <dbReference type="PROSITE" id="PS50113"/>
    </source>
</evidence>
<dbReference type="SMART" id="SM00086">
    <property type="entry name" value="PAC"/>
    <property type="match status" value="2"/>
</dbReference>
<dbReference type="InterPro" id="IPR003661">
    <property type="entry name" value="HisK_dim/P_dom"/>
</dbReference>
<dbReference type="SUPFAM" id="SSF52172">
    <property type="entry name" value="CheY-like"/>
    <property type="match status" value="1"/>
</dbReference>
<dbReference type="SMART" id="SM00448">
    <property type="entry name" value="REC"/>
    <property type="match status" value="1"/>
</dbReference>
<comment type="catalytic activity">
    <reaction evidence="1">
        <text>ATP + protein L-histidine = ADP + protein N-phospho-L-histidine.</text>
        <dbReference type="EC" id="2.7.13.3"/>
    </reaction>
</comment>
<feature type="domain" description="PAC" evidence="8">
    <location>
        <begin position="328"/>
        <end position="378"/>
    </location>
</feature>
<dbReference type="InterPro" id="IPR036097">
    <property type="entry name" value="HisK_dim/P_sf"/>
</dbReference>
<dbReference type="PANTHER" id="PTHR43065:SF50">
    <property type="entry name" value="HISTIDINE KINASE"/>
    <property type="match status" value="1"/>
</dbReference>
<dbReference type="Pfam" id="PF02518">
    <property type="entry name" value="HATPase_c"/>
    <property type="match status" value="1"/>
</dbReference>
<dbReference type="CDD" id="cd00130">
    <property type="entry name" value="PAS"/>
    <property type="match status" value="2"/>
</dbReference>
<dbReference type="STRING" id="927083.DB32_001366"/>